<keyword evidence="5 6" id="KW-0472">Membrane</keyword>
<proteinExistence type="inferred from homology"/>
<dbReference type="InterPro" id="IPR036259">
    <property type="entry name" value="MFS_trans_sf"/>
</dbReference>
<comment type="subcellular location">
    <subcellularLocation>
        <location evidence="1">Cell membrane</location>
        <topology evidence="1">Multi-pass membrane protein</topology>
    </subcellularLocation>
</comment>
<dbReference type="InterPro" id="IPR005829">
    <property type="entry name" value="Sugar_transporter_CS"/>
</dbReference>
<dbReference type="Gene3D" id="1.20.1250.20">
    <property type="entry name" value="MFS general substrate transporter like domains"/>
    <property type="match status" value="1"/>
</dbReference>
<evidence type="ECO:0000313" key="8">
    <source>
        <dbReference type="EMBL" id="GAA3559539.1"/>
    </source>
</evidence>
<evidence type="ECO:0000256" key="1">
    <source>
        <dbReference type="ARBA" id="ARBA00004651"/>
    </source>
</evidence>
<dbReference type="PANTHER" id="PTHR48022:SF2">
    <property type="entry name" value="PLASTIDIC GLUCOSE TRANSPORTER 4"/>
    <property type="match status" value="1"/>
</dbReference>
<organism evidence="8 9">
    <name type="scientific">Microlunatus spumicola</name>
    <dbReference type="NCBI Taxonomy" id="81499"/>
    <lineage>
        <taxon>Bacteria</taxon>
        <taxon>Bacillati</taxon>
        <taxon>Actinomycetota</taxon>
        <taxon>Actinomycetes</taxon>
        <taxon>Propionibacteriales</taxon>
        <taxon>Propionibacteriaceae</taxon>
        <taxon>Microlunatus</taxon>
    </lineage>
</organism>
<evidence type="ECO:0000259" key="7">
    <source>
        <dbReference type="PROSITE" id="PS50850"/>
    </source>
</evidence>
<dbReference type="CDD" id="cd17316">
    <property type="entry name" value="MFS_SV2_like"/>
    <property type="match status" value="1"/>
</dbReference>
<gene>
    <name evidence="8" type="ORF">GCM10022197_13710</name>
</gene>
<dbReference type="SUPFAM" id="SSF103473">
    <property type="entry name" value="MFS general substrate transporter"/>
    <property type="match status" value="1"/>
</dbReference>
<feature type="transmembrane region" description="Helical" evidence="6">
    <location>
        <begin position="55"/>
        <end position="75"/>
    </location>
</feature>
<name>A0ABP6X1Q9_9ACTN</name>
<feature type="transmembrane region" description="Helical" evidence="6">
    <location>
        <begin position="82"/>
        <end position="101"/>
    </location>
</feature>
<dbReference type="PANTHER" id="PTHR48022">
    <property type="entry name" value="PLASTIDIC GLUCOSE TRANSPORTER 4"/>
    <property type="match status" value="1"/>
</dbReference>
<evidence type="ECO:0000256" key="2">
    <source>
        <dbReference type="ARBA" id="ARBA00010992"/>
    </source>
</evidence>
<evidence type="ECO:0000256" key="6">
    <source>
        <dbReference type="SAM" id="Phobius"/>
    </source>
</evidence>
<dbReference type="InterPro" id="IPR020846">
    <property type="entry name" value="MFS_dom"/>
</dbReference>
<accession>A0ABP6X1Q9</accession>
<evidence type="ECO:0000256" key="3">
    <source>
        <dbReference type="ARBA" id="ARBA00022692"/>
    </source>
</evidence>
<dbReference type="PROSITE" id="PS00216">
    <property type="entry name" value="SUGAR_TRANSPORT_1"/>
    <property type="match status" value="1"/>
</dbReference>
<protein>
    <submittedName>
        <fullName evidence="8">MFS transporter</fullName>
    </submittedName>
</protein>
<dbReference type="Proteomes" id="UP001500767">
    <property type="component" value="Unassembled WGS sequence"/>
</dbReference>
<comment type="caution">
    <text evidence="8">The sequence shown here is derived from an EMBL/GenBank/DDBJ whole genome shotgun (WGS) entry which is preliminary data.</text>
</comment>
<dbReference type="Pfam" id="PF00083">
    <property type="entry name" value="Sugar_tr"/>
    <property type="match status" value="1"/>
</dbReference>
<keyword evidence="9" id="KW-1185">Reference proteome</keyword>
<dbReference type="RefSeq" id="WP_204911653.1">
    <property type="nucleotide sequence ID" value="NZ_BAAAYR010000001.1"/>
</dbReference>
<feature type="transmembrane region" description="Helical" evidence="6">
    <location>
        <begin position="248"/>
        <end position="269"/>
    </location>
</feature>
<dbReference type="PROSITE" id="PS50850">
    <property type="entry name" value="MFS"/>
    <property type="match status" value="1"/>
</dbReference>
<keyword evidence="4 6" id="KW-1133">Transmembrane helix</keyword>
<feature type="transmembrane region" description="Helical" evidence="6">
    <location>
        <begin position="398"/>
        <end position="421"/>
    </location>
</feature>
<evidence type="ECO:0000313" key="9">
    <source>
        <dbReference type="Proteomes" id="UP001500767"/>
    </source>
</evidence>
<keyword evidence="3 6" id="KW-0812">Transmembrane</keyword>
<feature type="transmembrane region" description="Helical" evidence="6">
    <location>
        <begin position="372"/>
        <end position="392"/>
    </location>
</feature>
<feature type="transmembrane region" description="Helical" evidence="6">
    <location>
        <begin position="335"/>
        <end position="360"/>
    </location>
</feature>
<dbReference type="EMBL" id="BAAAYR010000001">
    <property type="protein sequence ID" value="GAA3559539.1"/>
    <property type="molecule type" value="Genomic_DNA"/>
</dbReference>
<dbReference type="InterPro" id="IPR005828">
    <property type="entry name" value="MFS_sugar_transport-like"/>
</dbReference>
<feature type="transmembrane region" description="Helical" evidence="6">
    <location>
        <begin position="107"/>
        <end position="130"/>
    </location>
</feature>
<feature type="transmembrane region" description="Helical" evidence="6">
    <location>
        <begin position="310"/>
        <end position="329"/>
    </location>
</feature>
<feature type="transmembrane region" description="Helical" evidence="6">
    <location>
        <begin position="142"/>
        <end position="164"/>
    </location>
</feature>
<dbReference type="InterPro" id="IPR050360">
    <property type="entry name" value="MFS_Sugar_Transporters"/>
</dbReference>
<sequence length="442" mass="46220">MSAATTTEPKPGFLRRLTLACAWGEGVDGYDLGVVSVTLPFIATALGAGPVEAGLIGASSLIGIFVGGPLAGFLTDRYGRRLMFSVDLLLFVVLGALQGVVTEPWQLFVVRVLLGMTIGAEYAIGAAMLAEFAPAKGRGRRLSGLLVSWYVGYLLAVVVSYVLLDAVGLSWRWVLVTSAVPALVTMLLRRGLPESPRWLISRGRADEAERIVDSRLGAGYFAREDFGAEGEEQGGLKALLRRGNRRRLAFICVFWGCNVAPYFAIFTFAPTVLESLRLANPAAGTITLNAVAALGALVGMLTIERVGRRVQLIPTFWVMAAALTAIGLWGGAPGLVVVALFAVFSFCNALQANLTAVYPIEMLPTEVRSTGVGIAAACSRVAAAVGTFLLPVGITTLGTGACMLIAAGVCVAGAVVSHVMAPETTGRGLHETSRAPLVPAAG</sequence>
<evidence type="ECO:0000256" key="5">
    <source>
        <dbReference type="ARBA" id="ARBA00023136"/>
    </source>
</evidence>
<feature type="transmembrane region" description="Helical" evidence="6">
    <location>
        <begin position="170"/>
        <end position="188"/>
    </location>
</feature>
<comment type="similarity">
    <text evidence="2">Belongs to the major facilitator superfamily. Sugar transporter (TC 2.A.1.1) family.</text>
</comment>
<evidence type="ECO:0000256" key="4">
    <source>
        <dbReference type="ARBA" id="ARBA00022989"/>
    </source>
</evidence>
<feature type="transmembrane region" description="Helical" evidence="6">
    <location>
        <begin position="281"/>
        <end position="303"/>
    </location>
</feature>
<feature type="domain" description="Major facilitator superfamily (MFS) profile" evidence="7">
    <location>
        <begin position="17"/>
        <end position="425"/>
    </location>
</feature>
<reference evidence="9" key="1">
    <citation type="journal article" date="2019" name="Int. J. Syst. Evol. Microbiol.">
        <title>The Global Catalogue of Microorganisms (GCM) 10K type strain sequencing project: providing services to taxonomists for standard genome sequencing and annotation.</title>
        <authorList>
            <consortium name="The Broad Institute Genomics Platform"/>
            <consortium name="The Broad Institute Genome Sequencing Center for Infectious Disease"/>
            <person name="Wu L."/>
            <person name="Ma J."/>
        </authorList>
    </citation>
    <scope>NUCLEOTIDE SEQUENCE [LARGE SCALE GENOMIC DNA]</scope>
    <source>
        <strain evidence="9">JCM 16540</strain>
    </source>
</reference>